<keyword evidence="2" id="KW-1185">Reference proteome</keyword>
<keyword evidence="1" id="KW-0548">Nucleotidyltransferase</keyword>
<protein>
    <submittedName>
        <fullName evidence="1">LINE-1 reverse transcriptase like</fullName>
    </submittedName>
</protein>
<comment type="caution">
    <text evidence="1">The sequence shown here is derived from an EMBL/GenBank/DDBJ whole genome shotgun (WGS) entry which is preliminary data.</text>
</comment>
<keyword evidence="1" id="KW-0808">Transferase</keyword>
<name>A0A392W6G7_9FABA</name>
<reference evidence="1 2" key="1">
    <citation type="journal article" date="2018" name="Front. Plant Sci.">
        <title>Red Clover (Trifolium pratense) and Zigzag Clover (T. medium) - A Picture of Genomic Similarities and Differences.</title>
        <authorList>
            <person name="Dluhosova J."/>
            <person name="Istvanek J."/>
            <person name="Nedelnik J."/>
            <person name="Repkova J."/>
        </authorList>
    </citation>
    <scope>NUCLEOTIDE SEQUENCE [LARGE SCALE GENOMIC DNA]</scope>
    <source>
        <strain evidence="2">cv. 10/8</strain>
        <tissue evidence="1">Leaf</tissue>
    </source>
</reference>
<evidence type="ECO:0000313" key="1">
    <source>
        <dbReference type="EMBL" id="MCI94761.1"/>
    </source>
</evidence>
<dbReference type="EMBL" id="LXQA011365666">
    <property type="protein sequence ID" value="MCI94761.1"/>
    <property type="molecule type" value="Genomic_DNA"/>
</dbReference>
<dbReference type="AlphaFoldDB" id="A0A392W6G7"/>
<dbReference type="GO" id="GO:0003964">
    <property type="term" value="F:RNA-directed DNA polymerase activity"/>
    <property type="evidence" value="ECO:0007669"/>
    <property type="project" value="UniProtKB-KW"/>
</dbReference>
<sequence length="54" mass="6049">MGFDEGWRRWIRACVFQSSMSILVNGSPTDDFTVGKGLRQGDPLSPFLFLIVAE</sequence>
<accession>A0A392W6G7</accession>
<proteinExistence type="predicted"/>
<evidence type="ECO:0000313" key="2">
    <source>
        <dbReference type="Proteomes" id="UP000265520"/>
    </source>
</evidence>
<organism evidence="1 2">
    <name type="scientific">Trifolium medium</name>
    <dbReference type="NCBI Taxonomy" id="97028"/>
    <lineage>
        <taxon>Eukaryota</taxon>
        <taxon>Viridiplantae</taxon>
        <taxon>Streptophyta</taxon>
        <taxon>Embryophyta</taxon>
        <taxon>Tracheophyta</taxon>
        <taxon>Spermatophyta</taxon>
        <taxon>Magnoliopsida</taxon>
        <taxon>eudicotyledons</taxon>
        <taxon>Gunneridae</taxon>
        <taxon>Pentapetalae</taxon>
        <taxon>rosids</taxon>
        <taxon>fabids</taxon>
        <taxon>Fabales</taxon>
        <taxon>Fabaceae</taxon>
        <taxon>Papilionoideae</taxon>
        <taxon>50 kb inversion clade</taxon>
        <taxon>NPAAA clade</taxon>
        <taxon>Hologalegina</taxon>
        <taxon>IRL clade</taxon>
        <taxon>Trifolieae</taxon>
        <taxon>Trifolium</taxon>
    </lineage>
</organism>
<feature type="non-terminal residue" evidence="1">
    <location>
        <position position="54"/>
    </location>
</feature>
<keyword evidence="1" id="KW-0695">RNA-directed DNA polymerase</keyword>
<dbReference type="Proteomes" id="UP000265520">
    <property type="component" value="Unassembled WGS sequence"/>
</dbReference>